<dbReference type="InterPro" id="IPR018499">
    <property type="entry name" value="Tetraspanin/Peripherin"/>
</dbReference>
<reference evidence="7 8" key="1">
    <citation type="submission" date="2022-12" db="EMBL/GenBank/DDBJ databases">
        <title>Chromosome-level genome of Tegillarca granosa.</title>
        <authorList>
            <person name="Kim J."/>
        </authorList>
    </citation>
    <scope>NUCLEOTIDE SEQUENCE [LARGE SCALE GENOMIC DNA]</scope>
    <source>
        <strain evidence="7">Teg-2019</strain>
        <tissue evidence="7">Adductor muscle</tissue>
    </source>
</reference>
<protein>
    <recommendedName>
        <fullName evidence="6">Tetraspanin</fullName>
    </recommendedName>
</protein>
<dbReference type="EMBL" id="JARBDR010000921">
    <property type="protein sequence ID" value="KAJ8298754.1"/>
    <property type="molecule type" value="Genomic_DNA"/>
</dbReference>
<comment type="caution">
    <text evidence="7">The sequence shown here is derived from an EMBL/GenBank/DDBJ whole genome shotgun (WGS) entry which is preliminary data.</text>
</comment>
<comment type="similarity">
    <text evidence="2 6">Belongs to the tetraspanin (TM4SF) family.</text>
</comment>
<dbReference type="InterPro" id="IPR000301">
    <property type="entry name" value="Tetraspanin_animals"/>
</dbReference>
<evidence type="ECO:0000256" key="4">
    <source>
        <dbReference type="ARBA" id="ARBA00022989"/>
    </source>
</evidence>
<organism evidence="7 8">
    <name type="scientific">Tegillarca granosa</name>
    <name type="common">Malaysian cockle</name>
    <name type="synonym">Anadara granosa</name>
    <dbReference type="NCBI Taxonomy" id="220873"/>
    <lineage>
        <taxon>Eukaryota</taxon>
        <taxon>Metazoa</taxon>
        <taxon>Spiralia</taxon>
        <taxon>Lophotrochozoa</taxon>
        <taxon>Mollusca</taxon>
        <taxon>Bivalvia</taxon>
        <taxon>Autobranchia</taxon>
        <taxon>Pteriomorphia</taxon>
        <taxon>Arcoida</taxon>
        <taxon>Arcoidea</taxon>
        <taxon>Arcidae</taxon>
        <taxon>Tegillarca</taxon>
    </lineage>
</organism>
<comment type="subcellular location">
    <subcellularLocation>
        <location evidence="1 6">Membrane</location>
        <topology evidence="1 6">Multi-pass membrane protein</topology>
    </subcellularLocation>
</comment>
<evidence type="ECO:0000256" key="5">
    <source>
        <dbReference type="ARBA" id="ARBA00023136"/>
    </source>
</evidence>
<proteinExistence type="inferred from homology"/>
<dbReference type="SUPFAM" id="SSF48652">
    <property type="entry name" value="Tetraspanin"/>
    <property type="match status" value="1"/>
</dbReference>
<evidence type="ECO:0000256" key="1">
    <source>
        <dbReference type="ARBA" id="ARBA00004141"/>
    </source>
</evidence>
<dbReference type="Gene3D" id="1.10.1450.10">
    <property type="entry name" value="Tetraspanin"/>
    <property type="match status" value="1"/>
</dbReference>
<keyword evidence="8" id="KW-1185">Reference proteome</keyword>
<evidence type="ECO:0000256" key="2">
    <source>
        <dbReference type="ARBA" id="ARBA00006840"/>
    </source>
</evidence>
<dbReference type="PANTHER" id="PTHR19282">
    <property type="entry name" value="TETRASPANIN"/>
    <property type="match status" value="1"/>
</dbReference>
<sequence>MVALLIGGAIFGVSLWLLLDYWINQYVSATDELKKYTIAIYIFISFGASVIVFGIIGIYGAARPRRWALIIFDIYLSLMVLLMISGAVIAYIYREELHCCGGVGYTDYKFDSWKTGFLNQDKVDNYKNYVPNSCCMSDGYRYDHVADEDYKFCPMYKITITDKDVENENVYKKGCGQAIVDFFKDNVGKISLVAISILILQILCIILMSILIYLLRRVPLPQSDDVVYEMARTQEKSPYPTRGGGPYANLYNN</sequence>
<feature type="transmembrane region" description="Helical" evidence="6">
    <location>
        <begin position="74"/>
        <end position="93"/>
    </location>
</feature>
<keyword evidence="3 6" id="KW-0812">Transmembrane</keyword>
<feature type="transmembrane region" description="Helical" evidence="6">
    <location>
        <begin position="190"/>
        <end position="215"/>
    </location>
</feature>
<gene>
    <name evidence="7" type="ORF">KUTeg_022814</name>
</gene>
<evidence type="ECO:0000313" key="7">
    <source>
        <dbReference type="EMBL" id="KAJ8298754.1"/>
    </source>
</evidence>
<evidence type="ECO:0000256" key="3">
    <source>
        <dbReference type="ARBA" id="ARBA00022692"/>
    </source>
</evidence>
<dbReference type="PIRSF" id="PIRSF002419">
    <property type="entry name" value="Tetraspanin"/>
    <property type="match status" value="1"/>
</dbReference>
<feature type="transmembrane region" description="Helical" evidence="6">
    <location>
        <begin position="39"/>
        <end position="62"/>
    </location>
</feature>
<evidence type="ECO:0000256" key="6">
    <source>
        <dbReference type="RuleBase" id="RU361218"/>
    </source>
</evidence>
<dbReference type="InterPro" id="IPR008952">
    <property type="entry name" value="Tetraspanin_EC2_sf"/>
</dbReference>
<keyword evidence="5 6" id="KW-0472">Membrane</keyword>
<comment type="caution">
    <text evidence="6">Lacks conserved residue(s) required for the propagation of feature annotation.</text>
</comment>
<dbReference type="Proteomes" id="UP001217089">
    <property type="component" value="Unassembled WGS sequence"/>
</dbReference>
<name>A0ABQ9E3L6_TEGGR</name>
<keyword evidence="4 6" id="KW-1133">Transmembrane helix</keyword>
<dbReference type="Pfam" id="PF00335">
    <property type="entry name" value="Tetraspanin"/>
    <property type="match status" value="1"/>
</dbReference>
<dbReference type="PRINTS" id="PR00259">
    <property type="entry name" value="TMFOUR"/>
</dbReference>
<accession>A0ABQ9E3L6</accession>
<evidence type="ECO:0000313" key="8">
    <source>
        <dbReference type="Proteomes" id="UP001217089"/>
    </source>
</evidence>